<reference evidence="2 3" key="1">
    <citation type="journal article" date="2015" name="Nature">
        <title>rRNA introns, odd ribosomes, and small enigmatic genomes across a large radiation of phyla.</title>
        <authorList>
            <person name="Brown C.T."/>
            <person name="Hug L.A."/>
            <person name="Thomas B.C."/>
            <person name="Sharon I."/>
            <person name="Castelle C.J."/>
            <person name="Singh A."/>
            <person name="Wilkins M.J."/>
            <person name="Williams K.H."/>
            <person name="Banfield J.F."/>
        </authorList>
    </citation>
    <scope>NUCLEOTIDE SEQUENCE [LARGE SCALE GENOMIC DNA]</scope>
</reference>
<dbReference type="EMBL" id="LCIB01000046">
    <property type="protein sequence ID" value="KKT45477.1"/>
    <property type="molecule type" value="Genomic_DNA"/>
</dbReference>
<feature type="transmembrane region" description="Helical" evidence="1">
    <location>
        <begin position="35"/>
        <end position="60"/>
    </location>
</feature>
<keyword evidence="1" id="KW-1133">Transmembrane helix</keyword>
<evidence type="ECO:0000256" key="1">
    <source>
        <dbReference type="SAM" id="Phobius"/>
    </source>
</evidence>
<dbReference type="AlphaFoldDB" id="A0A0G1JNE7"/>
<dbReference type="Pfam" id="PF18895">
    <property type="entry name" value="T4SS_pilin"/>
    <property type="match status" value="1"/>
</dbReference>
<keyword evidence="1" id="KW-0812">Transmembrane</keyword>
<evidence type="ECO:0000313" key="2">
    <source>
        <dbReference type="EMBL" id="KKT45477.1"/>
    </source>
</evidence>
<accession>A0A0G1JNE7</accession>
<name>A0A0G1JNE7_9BACT</name>
<proteinExistence type="predicted"/>
<organism evidence="2 3">
    <name type="scientific">Candidatus Gottesmanbacteria bacterium GW2011_GWA2_44_17</name>
    <dbReference type="NCBI Taxonomy" id="1618444"/>
    <lineage>
        <taxon>Bacteria</taxon>
        <taxon>Candidatus Gottesmaniibacteriota</taxon>
    </lineage>
</organism>
<dbReference type="InterPro" id="IPR043993">
    <property type="entry name" value="T4SS_pilin"/>
</dbReference>
<protein>
    <recommendedName>
        <fullName evidence="4">Integral membrane protein</fullName>
    </recommendedName>
</protein>
<evidence type="ECO:0008006" key="4">
    <source>
        <dbReference type="Google" id="ProtNLM"/>
    </source>
</evidence>
<keyword evidence="1" id="KW-0472">Membrane</keyword>
<gene>
    <name evidence="2" type="ORF">UW37_C0046G0006</name>
</gene>
<dbReference type="Proteomes" id="UP000034063">
    <property type="component" value="Unassembled WGS sequence"/>
</dbReference>
<evidence type="ECO:0000313" key="3">
    <source>
        <dbReference type="Proteomes" id="UP000034063"/>
    </source>
</evidence>
<comment type="caution">
    <text evidence="2">The sequence shown here is derived from an EMBL/GenBank/DDBJ whole genome shotgun (WGS) entry which is preliminary data.</text>
</comment>
<sequence>MDHKLLADEALEITGFGQGLYKTAGAGVTGRFTEIISNIVTVLIIFGGLAFLFWFVIGAVQWTTSGGNPEQMNKAKSQMGTAIAGLFVLVLSTAVIWILGKVTGLDILNLERLIRAVTP</sequence>
<feature type="transmembrane region" description="Helical" evidence="1">
    <location>
        <begin position="81"/>
        <end position="100"/>
    </location>
</feature>